<dbReference type="OrthoDB" id="3801591at2759"/>
<accession>A0A8E2EZP5</accession>
<evidence type="ECO:0000313" key="3">
    <source>
        <dbReference type="Proteomes" id="UP000250140"/>
    </source>
</evidence>
<dbReference type="AlphaFoldDB" id="A0A8E2EZP5"/>
<feature type="compositionally biased region" description="Basic and acidic residues" evidence="1">
    <location>
        <begin position="629"/>
        <end position="645"/>
    </location>
</feature>
<organism evidence="2 3">
    <name type="scientific">Glonium stellatum</name>
    <dbReference type="NCBI Taxonomy" id="574774"/>
    <lineage>
        <taxon>Eukaryota</taxon>
        <taxon>Fungi</taxon>
        <taxon>Dikarya</taxon>
        <taxon>Ascomycota</taxon>
        <taxon>Pezizomycotina</taxon>
        <taxon>Dothideomycetes</taxon>
        <taxon>Pleosporomycetidae</taxon>
        <taxon>Gloniales</taxon>
        <taxon>Gloniaceae</taxon>
        <taxon>Glonium</taxon>
    </lineage>
</organism>
<feature type="region of interest" description="Disordered" evidence="1">
    <location>
        <begin position="760"/>
        <end position="785"/>
    </location>
</feature>
<reference evidence="2 3" key="1">
    <citation type="journal article" date="2016" name="Nat. Commun.">
        <title>Ectomycorrhizal ecology is imprinted in the genome of the dominant symbiotic fungus Cenococcum geophilum.</title>
        <authorList>
            <consortium name="DOE Joint Genome Institute"/>
            <person name="Peter M."/>
            <person name="Kohler A."/>
            <person name="Ohm R.A."/>
            <person name="Kuo A."/>
            <person name="Krutzmann J."/>
            <person name="Morin E."/>
            <person name="Arend M."/>
            <person name="Barry K.W."/>
            <person name="Binder M."/>
            <person name="Choi C."/>
            <person name="Clum A."/>
            <person name="Copeland A."/>
            <person name="Grisel N."/>
            <person name="Haridas S."/>
            <person name="Kipfer T."/>
            <person name="LaButti K."/>
            <person name="Lindquist E."/>
            <person name="Lipzen A."/>
            <person name="Maire R."/>
            <person name="Meier B."/>
            <person name="Mihaltcheva S."/>
            <person name="Molinier V."/>
            <person name="Murat C."/>
            <person name="Poggeler S."/>
            <person name="Quandt C.A."/>
            <person name="Sperisen C."/>
            <person name="Tritt A."/>
            <person name="Tisserant E."/>
            <person name="Crous P.W."/>
            <person name="Henrissat B."/>
            <person name="Nehls U."/>
            <person name="Egli S."/>
            <person name="Spatafora J.W."/>
            <person name="Grigoriev I.V."/>
            <person name="Martin F.M."/>
        </authorList>
    </citation>
    <scope>NUCLEOTIDE SEQUENCE [LARGE SCALE GENOMIC DNA]</scope>
    <source>
        <strain evidence="2 3">CBS 207.34</strain>
    </source>
</reference>
<keyword evidence="3" id="KW-1185">Reference proteome</keyword>
<name>A0A8E2EZP5_9PEZI</name>
<feature type="region of interest" description="Disordered" evidence="1">
    <location>
        <begin position="613"/>
        <end position="646"/>
    </location>
</feature>
<gene>
    <name evidence="2" type="ORF">AOQ84DRAFT_222484</name>
</gene>
<protein>
    <submittedName>
        <fullName evidence="2">Uncharacterized protein</fullName>
    </submittedName>
</protein>
<feature type="compositionally biased region" description="Low complexity" evidence="1">
    <location>
        <begin position="619"/>
        <end position="628"/>
    </location>
</feature>
<feature type="compositionally biased region" description="Basic and acidic residues" evidence="1">
    <location>
        <begin position="767"/>
        <end position="778"/>
    </location>
</feature>
<proteinExistence type="predicted"/>
<feature type="region of interest" description="Disordered" evidence="1">
    <location>
        <begin position="852"/>
        <end position="927"/>
    </location>
</feature>
<evidence type="ECO:0000256" key="1">
    <source>
        <dbReference type="SAM" id="MobiDB-lite"/>
    </source>
</evidence>
<dbReference type="EMBL" id="KV749773">
    <property type="protein sequence ID" value="OCL07872.1"/>
    <property type="molecule type" value="Genomic_DNA"/>
</dbReference>
<evidence type="ECO:0000313" key="2">
    <source>
        <dbReference type="EMBL" id="OCL07872.1"/>
    </source>
</evidence>
<feature type="region of interest" description="Disordered" evidence="1">
    <location>
        <begin position="138"/>
        <end position="169"/>
    </location>
</feature>
<feature type="region of interest" description="Disordered" evidence="1">
    <location>
        <begin position="1046"/>
        <end position="1070"/>
    </location>
</feature>
<dbReference type="Proteomes" id="UP000250140">
    <property type="component" value="Unassembled WGS sequence"/>
</dbReference>
<sequence length="1126" mass="126684">MGILGHYCDMDFEPPQSERLTNKEMGIIIIGFAGPFADSYPSLRPDFTQIPESPIPVPYVSHNGPQVLANSRDEQRTGVHFATDVAVSRSTGDTSSSLDQKLNTQDDEGILSHRQQKQKGQTANLTLSVGAKFENSNRFKTTDSYKGVDSQSRHSTSRPPKTTSKLPEQPVYAQLIFDPEWSLPMRCAFEDRDRSDVIAYLEERGEISHLQQDVTEAIQRFFAEQEVPYRSSLSQKPHVSSVSVNETNSVIPEPKTCEDEKELCELLTDIRLHPHTSPFIIPFGPRGYFDDEDTKLIADQIDEIFSHDDRYRSFRQALAWLSLFPSRIPMVQVSGFLDSLPSYYSGTDILQNDAKLRKRWPLYTTFWLEELESSMVNSSPEKGRIVPEPCHSAGTIDDVYPDQSLFTDSRASWLNLRLGISAPSPPMPHASDPNTSTTLETQHQLDTINEEEPKINVASAFSSTSGALKRESDNFQFHYYLPHISDQGVDFYSDQSFVAYDLGDMVLPVIESGDFEYYPNNSQASTLDSLSAIGHDNEGPARSVTIVPNRCSVCSVAGSIHGTSGAPSKTLHETSYVGAASCINYNAHGALRRVKGFPGRSSTPHTSIYSLEESTADSAASEGIGQQEQGEKGAEREEERDEKRRSACSTFSWTGLSFVEEAPGGLPGEEFAALKRKYEQESAHQRINSAQEKATPYVDSSKQLYGESEYEKQCRQQLSEDVRELTKNRIIMAETEAWYENNCKDTHGFQSMQERFGGRIPATNKGWLDRTPDGKHTTPENIPNCTREEFGQRWHEDDLKHEPAQYYADMGRFAPAYLSQHVQVPFQYDVDITEMMAHRNEYQRLYGLGTGRNLPPYREDKNGRPIPSFNFPLPPQTPRVRHDSAQPSPLVSRDPSVQGRFSNNSGSGVSEDEDYQDSSKHSRFSVDSSILEDNSRSIIKFLQSGVPEDPYASFSDTASADKLHMYEHISASEPIISTQNTFSQHQTPRHAAPSIRDPIPHIPGRRYYSYALTPEDRYHLIAGHAVDPGHRPVGNGHQKLELGSIEEEREKVRRPKSLFTPTSSPLRPQHLRRGSTFDDFLQPHQFGKDDPAYRVAQGSKEGLRKRLRKKIGQGAVMLKLKRRKTQ</sequence>
<feature type="compositionally biased region" description="Polar residues" evidence="1">
    <location>
        <begin position="899"/>
        <end position="908"/>
    </location>
</feature>
<feature type="compositionally biased region" description="Polar residues" evidence="1">
    <location>
        <begin position="144"/>
        <end position="166"/>
    </location>
</feature>